<feature type="region of interest" description="Ribokinase" evidence="12">
    <location>
        <begin position="1"/>
        <end position="308"/>
    </location>
</feature>
<evidence type="ECO:0000256" key="2">
    <source>
        <dbReference type="ARBA" id="ARBA00003753"/>
    </source>
</evidence>
<dbReference type="Proteomes" id="UP000388235">
    <property type="component" value="Chromosome"/>
</dbReference>
<dbReference type="NCBIfam" id="NF008454">
    <property type="entry name" value="PRK11316.1"/>
    <property type="match status" value="1"/>
</dbReference>
<keyword evidence="16" id="KW-1185">Reference proteome</keyword>
<evidence type="ECO:0000256" key="11">
    <source>
        <dbReference type="ARBA" id="ARBA00047428"/>
    </source>
</evidence>
<dbReference type="EMBL" id="CP045871">
    <property type="protein sequence ID" value="QGG79087.1"/>
    <property type="molecule type" value="Genomic_DNA"/>
</dbReference>
<dbReference type="GO" id="GO:0033785">
    <property type="term" value="F:heptose 7-phosphate kinase activity"/>
    <property type="evidence" value="ECO:0007669"/>
    <property type="project" value="UniProtKB-UniRule"/>
</dbReference>
<dbReference type="NCBIfam" id="TIGR02198">
    <property type="entry name" value="rfaE_dom_I"/>
    <property type="match status" value="1"/>
</dbReference>
<feature type="region of interest" description="Cytidylyltransferase" evidence="12">
    <location>
        <begin position="335"/>
        <end position="465"/>
    </location>
</feature>
<keyword evidence="6 12" id="KW-0547">Nucleotide-binding</keyword>
<evidence type="ECO:0000256" key="9">
    <source>
        <dbReference type="ARBA" id="ARBA00023268"/>
    </source>
</evidence>
<dbReference type="GO" id="GO:0097171">
    <property type="term" value="P:ADP-L-glycero-beta-D-manno-heptose biosynthetic process"/>
    <property type="evidence" value="ECO:0007669"/>
    <property type="project" value="UniProtKB-UniPathway"/>
</dbReference>
<keyword evidence="5 12" id="KW-0548">Nucleotidyltransferase</keyword>
<dbReference type="NCBIfam" id="TIGR02199">
    <property type="entry name" value="rfaE_dom_II"/>
    <property type="match status" value="1"/>
</dbReference>
<dbReference type="KEGG" id="llp:GH975_00360"/>
<dbReference type="Gene3D" id="3.40.50.620">
    <property type="entry name" value="HUPs"/>
    <property type="match status" value="1"/>
</dbReference>
<keyword evidence="4 12" id="KW-0808">Transferase</keyword>
<comment type="pathway">
    <text evidence="12">Nucleotide-sugar biosynthesis; ADP-L-glycero-beta-D-manno-heptose biosynthesis; ADP-L-glycero-beta-D-manno-heptose from D-glycero-beta-D-manno-heptose 7-phosphate: step 3/4.</text>
</comment>
<evidence type="ECO:0000256" key="4">
    <source>
        <dbReference type="ARBA" id="ARBA00022679"/>
    </source>
</evidence>
<dbReference type="UniPathway" id="UPA00356">
    <property type="reaction ID" value="UER00437"/>
</dbReference>
<dbReference type="GO" id="GO:0005829">
    <property type="term" value="C:cytosol"/>
    <property type="evidence" value="ECO:0007669"/>
    <property type="project" value="TreeGrafter"/>
</dbReference>
<evidence type="ECO:0000313" key="15">
    <source>
        <dbReference type="EMBL" id="QGG79087.1"/>
    </source>
</evidence>
<dbReference type="InterPro" id="IPR011611">
    <property type="entry name" value="PfkB_dom"/>
</dbReference>
<comment type="catalytic activity">
    <reaction evidence="12">
        <text>D-glycero-beta-D-manno-heptose 7-phosphate + ATP = D-glycero-beta-D-manno-heptose 1,7-bisphosphate + ADP + H(+)</text>
        <dbReference type="Rhea" id="RHEA:27473"/>
        <dbReference type="ChEBI" id="CHEBI:15378"/>
        <dbReference type="ChEBI" id="CHEBI:30616"/>
        <dbReference type="ChEBI" id="CHEBI:60204"/>
        <dbReference type="ChEBI" id="CHEBI:60208"/>
        <dbReference type="ChEBI" id="CHEBI:456216"/>
        <dbReference type="EC" id="2.7.1.167"/>
    </reaction>
</comment>
<dbReference type="InterPro" id="IPR014729">
    <property type="entry name" value="Rossmann-like_a/b/a_fold"/>
</dbReference>
<dbReference type="RefSeq" id="WP_153712591.1">
    <property type="nucleotide sequence ID" value="NZ_CP045871.1"/>
</dbReference>
<gene>
    <name evidence="12 15" type="primary">hldE</name>
    <name evidence="15" type="ORF">GH975_00360</name>
</gene>
<comment type="pathway">
    <text evidence="12">Nucleotide-sugar biosynthesis; ADP-L-glycero-beta-D-manno-heptose biosynthesis; ADP-L-glycero-beta-D-manno-heptose from D-glycero-beta-D-manno-heptose 7-phosphate: step 1/4.</text>
</comment>
<comment type="catalytic activity">
    <reaction evidence="11 12">
        <text>D-glycero-beta-D-manno-heptose 1-phosphate + ATP + H(+) = ADP-D-glycero-beta-D-manno-heptose + diphosphate</text>
        <dbReference type="Rhea" id="RHEA:27465"/>
        <dbReference type="ChEBI" id="CHEBI:15378"/>
        <dbReference type="ChEBI" id="CHEBI:30616"/>
        <dbReference type="ChEBI" id="CHEBI:33019"/>
        <dbReference type="ChEBI" id="CHEBI:59967"/>
        <dbReference type="ChEBI" id="CHEBI:61593"/>
        <dbReference type="EC" id="2.7.7.70"/>
    </reaction>
</comment>
<evidence type="ECO:0000256" key="7">
    <source>
        <dbReference type="ARBA" id="ARBA00022777"/>
    </source>
</evidence>
<dbReference type="InterPro" id="IPR004821">
    <property type="entry name" value="Cyt_trans-like"/>
</dbReference>
<dbReference type="GO" id="GO:0033786">
    <property type="term" value="F:heptose-1-phosphate adenylyltransferase activity"/>
    <property type="evidence" value="ECO:0007669"/>
    <property type="project" value="UniProtKB-UniRule"/>
</dbReference>
<evidence type="ECO:0000256" key="6">
    <source>
        <dbReference type="ARBA" id="ARBA00022741"/>
    </source>
</evidence>
<comment type="similarity">
    <text evidence="12">In the C-terminal section; belongs to the cytidylyltransferase family.</text>
</comment>
<dbReference type="NCBIfam" id="TIGR00125">
    <property type="entry name" value="cyt_tran_rel"/>
    <property type="match status" value="1"/>
</dbReference>
<dbReference type="EC" id="2.7.7.70" evidence="12"/>
<organism evidence="15 16">
    <name type="scientific">Litorivicinus lipolyticus</name>
    <dbReference type="NCBI Taxonomy" id="418701"/>
    <lineage>
        <taxon>Bacteria</taxon>
        <taxon>Pseudomonadati</taxon>
        <taxon>Pseudomonadota</taxon>
        <taxon>Gammaproteobacteria</taxon>
        <taxon>Oceanospirillales</taxon>
        <taxon>Litorivicinaceae</taxon>
        <taxon>Litorivicinus</taxon>
    </lineage>
</organism>
<feature type="domain" description="Cytidyltransferase-like" evidence="14">
    <location>
        <begin position="335"/>
        <end position="428"/>
    </location>
</feature>
<evidence type="ECO:0000256" key="3">
    <source>
        <dbReference type="ARBA" id="ARBA00004713"/>
    </source>
</evidence>
<dbReference type="GO" id="GO:0009244">
    <property type="term" value="P:lipopolysaccharide core region biosynthetic process"/>
    <property type="evidence" value="ECO:0007669"/>
    <property type="project" value="UniProtKB-UniPathway"/>
</dbReference>
<evidence type="ECO:0000259" key="13">
    <source>
        <dbReference type="Pfam" id="PF00294"/>
    </source>
</evidence>
<dbReference type="OrthoDB" id="9802794at2"/>
<dbReference type="SUPFAM" id="SSF52374">
    <property type="entry name" value="Nucleotidylyl transferase"/>
    <property type="match status" value="1"/>
</dbReference>
<dbReference type="InterPro" id="IPR029056">
    <property type="entry name" value="Ribokinase-like"/>
</dbReference>
<dbReference type="InterPro" id="IPR011913">
    <property type="entry name" value="RfaE_dom_I"/>
</dbReference>
<dbReference type="Pfam" id="PF01467">
    <property type="entry name" value="CTP_transf_like"/>
    <property type="match status" value="1"/>
</dbReference>
<evidence type="ECO:0000256" key="1">
    <source>
        <dbReference type="ARBA" id="ARBA00002319"/>
    </source>
</evidence>
<evidence type="ECO:0000256" key="12">
    <source>
        <dbReference type="HAMAP-Rule" id="MF_01603"/>
    </source>
</evidence>
<sequence length="465" mass="49312">MHGIPDFTNVQVWVAGDVMLDRYWQGEARRISPEAPVPVVKMGFEENRLGGAANVALNLAVLGCHARLAGWVGDDEAGRTLRHEATRRGIDTQLSTVVGLPTILKLRVLAGNHQVMRVDFEQPFTDTIAAPPWTADAGAVVLSDYAKGTLADPRDLIASARTHGLPIIVDPKGTDWARYQGASILTPNWSEWTEVAGVSHDEDALAAQAQHWISTLELSALLITRSEKGMSLYQAGQAPVHIPTEARAVADVTGAGDTVVAALAAGIAAGLDWEAACRLANTAAGIVVGKVGTSVVSPRELADAKQQALPKVAVDRNQLARQIADYQARGERIVFTNGCFDILHAGHVSYLTEAASHGDRLIVAVNSDRSVTELKGPTRPVNHAPQRMDVLAGLAAVDHVIEFDESTPEALLGLIKPDVLVKGGDYANVSDVVGHEIVEGYGGRVQVLGVVAGVSTTGIIDKAQR</sequence>
<evidence type="ECO:0000256" key="5">
    <source>
        <dbReference type="ARBA" id="ARBA00022695"/>
    </source>
</evidence>
<feature type="active site" evidence="12">
    <location>
        <position position="257"/>
    </location>
</feature>
<name>A0A5Q2QAU9_9GAMM</name>
<dbReference type="PANTHER" id="PTHR46969:SF1">
    <property type="entry name" value="BIFUNCTIONAL PROTEIN HLDE"/>
    <property type="match status" value="1"/>
</dbReference>
<dbReference type="Gene3D" id="3.40.1190.20">
    <property type="match status" value="1"/>
</dbReference>
<keyword evidence="7 12" id="KW-0418">Kinase</keyword>
<dbReference type="PANTHER" id="PTHR46969">
    <property type="entry name" value="BIFUNCTIONAL PROTEIN HLDE"/>
    <property type="match status" value="1"/>
</dbReference>
<dbReference type="AlphaFoldDB" id="A0A5Q2QAU9"/>
<dbReference type="UniPathway" id="UPA00958"/>
<dbReference type="EC" id="2.7.1.167" evidence="12"/>
<evidence type="ECO:0000256" key="10">
    <source>
        <dbReference type="ARBA" id="ARBA00023277"/>
    </source>
</evidence>
<comment type="function">
    <text evidence="1 12">Catalyzes the phosphorylation of D-glycero-D-manno-heptose 7-phosphate at the C-1 position to selectively form D-glycero-beta-D-manno-heptose-1,7-bisphosphate.</text>
</comment>
<dbReference type="InterPro" id="IPR023030">
    <property type="entry name" value="Bifunc_HldE"/>
</dbReference>
<accession>A0A5Q2QAU9</accession>
<dbReference type="PROSITE" id="PS00584">
    <property type="entry name" value="PFKB_KINASES_2"/>
    <property type="match status" value="1"/>
</dbReference>
<dbReference type="CDD" id="cd01172">
    <property type="entry name" value="RfaE_like"/>
    <property type="match status" value="1"/>
</dbReference>
<dbReference type="PROSITE" id="PS00583">
    <property type="entry name" value="PFKB_KINASES_1"/>
    <property type="match status" value="1"/>
</dbReference>
<protein>
    <recommendedName>
        <fullName evidence="12">Bifunctional protein HldE</fullName>
    </recommendedName>
    <domain>
        <recommendedName>
            <fullName evidence="12">D-beta-D-heptose 7-phosphate kinase</fullName>
            <ecNumber evidence="12">2.7.1.167</ecNumber>
        </recommendedName>
        <alternativeName>
            <fullName evidence="12">D-beta-D-heptose 7-phosphotransferase</fullName>
        </alternativeName>
        <alternativeName>
            <fullName evidence="12">D-glycero-beta-D-manno-heptose-7-phosphate kinase</fullName>
        </alternativeName>
    </domain>
    <domain>
        <recommendedName>
            <fullName evidence="12">D-beta-D-heptose 1-phosphate adenylyltransferase</fullName>
            <ecNumber evidence="12">2.7.7.70</ecNumber>
        </recommendedName>
        <alternativeName>
            <fullName evidence="12">D-glycero-beta-D-manno-heptose 1-phosphate adenylyltransferase</fullName>
        </alternativeName>
    </domain>
</protein>
<keyword evidence="10 12" id="KW-0119">Carbohydrate metabolism</keyword>
<evidence type="ECO:0000259" key="14">
    <source>
        <dbReference type="Pfam" id="PF01467"/>
    </source>
</evidence>
<comment type="subunit">
    <text evidence="12">Homodimer.</text>
</comment>
<evidence type="ECO:0000256" key="8">
    <source>
        <dbReference type="ARBA" id="ARBA00022840"/>
    </source>
</evidence>
<dbReference type="SUPFAM" id="SSF53613">
    <property type="entry name" value="Ribokinase-like"/>
    <property type="match status" value="1"/>
</dbReference>
<dbReference type="GO" id="GO:0016773">
    <property type="term" value="F:phosphotransferase activity, alcohol group as acceptor"/>
    <property type="evidence" value="ECO:0007669"/>
    <property type="project" value="InterPro"/>
</dbReference>
<dbReference type="GO" id="GO:0005524">
    <property type="term" value="F:ATP binding"/>
    <property type="evidence" value="ECO:0007669"/>
    <property type="project" value="UniProtKB-UniRule"/>
</dbReference>
<comment type="pathway">
    <text evidence="3">Bacterial outer membrane biogenesis; LPS core biosynthesis.</text>
</comment>
<comment type="function">
    <text evidence="2 12">Catalyzes the ADP transfer from ATP to D-glycero-beta-D-manno-heptose 1-phosphate, yielding ADP-D-glycero-beta-D-manno-heptose.</text>
</comment>
<dbReference type="Pfam" id="PF00294">
    <property type="entry name" value="PfkB"/>
    <property type="match status" value="1"/>
</dbReference>
<proteinExistence type="inferred from homology"/>
<dbReference type="InterPro" id="IPR011914">
    <property type="entry name" value="RfaE_dom_II"/>
</dbReference>
<keyword evidence="9 12" id="KW-0511">Multifunctional enzyme</keyword>
<dbReference type="HAMAP" id="MF_01603">
    <property type="entry name" value="HldE"/>
    <property type="match status" value="1"/>
</dbReference>
<dbReference type="FunFam" id="3.40.1190.20:FF:000002">
    <property type="entry name" value="Bifunctional protein HldE"/>
    <property type="match status" value="1"/>
</dbReference>
<reference evidence="15 16" key="1">
    <citation type="submission" date="2019-11" db="EMBL/GenBank/DDBJ databases">
        <authorList>
            <person name="Khan S.A."/>
            <person name="Jeon C.O."/>
            <person name="Chun B.H."/>
        </authorList>
    </citation>
    <scope>NUCLEOTIDE SEQUENCE [LARGE SCALE GENOMIC DNA]</scope>
    <source>
        <strain evidence="15 16">IMCC 1097</strain>
    </source>
</reference>
<feature type="domain" description="Carbohydrate kinase PfkB" evidence="13">
    <location>
        <begin position="16"/>
        <end position="296"/>
    </location>
</feature>
<feature type="binding site" evidence="12">
    <location>
        <begin position="188"/>
        <end position="191"/>
    </location>
    <ligand>
        <name>ATP</name>
        <dbReference type="ChEBI" id="CHEBI:30616"/>
    </ligand>
</feature>
<dbReference type="InterPro" id="IPR002173">
    <property type="entry name" value="Carboh/pur_kinase_PfkB_CS"/>
</dbReference>
<comment type="similarity">
    <text evidence="12">In the N-terminal section; belongs to the carbohydrate kinase PfkB family.</text>
</comment>
<evidence type="ECO:0000313" key="16">
    <source>
        <dbReference type="Proteomes" id="UP000388235"/>
    </source>
</evidence>
<keyword evidence="8 12" id="KW-0067">ATP-binding</keyword>